<feature type="compositionally biased region" description="Pro residues" evidence="1">
    <location>
        <begin position="320"/>
        <end position="330"/>
    </location>
</feature>
<accession>A0A1D2A8H6</accession>
<feature type="non-terminal residue" evidence="2">
    <location>
        <position position="1"/>
    </location>
</feature>
<gene>
    <name evidence="2" type="ORF">g.45042</name>
</gene>
<name>A0A1D2A8H6_AUXPR</name>
<feature type="compositionally biased region" description="Low complexity" evidence="1">
    <location>
        <begin position="268"/>
        <end position="299"/>
    </location>
</feature>
<proteinExistence type="predicted"/>
<organism evidence="2">
    <name type="scientific">Auxenochlorella protothecoides</name>
    <name type="common">Green microalga</name>
    <name type="synonym">Chlorella protothecoides</name>
    <dbReference type="NCBI Taxonomy" id="3075"/>
    <lineage>
        <taxon>Eukaryota</taxon>
        <taxon>Viridiplantae</taxon>
        <taxon>Chlorophyta</taxon>
        <taxon>core chlorophytes</taxon>
        <taxon>Trebouxiophyceae</taxon>
        <taxon>Chlorellales</taxon>
        <taxon>Chlorellaceae</taxon>
        <taxon>Auxenochlorella</taxon>
    </lineage>
</organism>
<sequence length="330" mass="35518">RLLTAVRGGRAVQGGCEASRCAVSLCFPAGPSPRAPAPECTHPVPWPHNRAWHPTLALTPRHPHHPHPRTPQTPCNFRMTTSRGPGTMRRHGPGACPLRSCGSTTGSCWRPAQRAPRRLRPGSWPAGQAQAACCPDRAAGAAQEPARTSTTRCRRGWGPGSGPRLRRRVRAGGLLSCPGRTSSWRWTPTRTGLPSSWIWCWTCGRRRARTVALRQAPQRPGWACWPCPCRPASATRRACSGASPPSWTRSAPRCGAGDAWACWATPAATRSPARPSPSWRRSTPSTPPAGSVRGRAGRAPGPPPSARRMCRGTWASWRRPAPPPARPGAC</sequence>
<evidence type="ECO:0000256" key="1">
    <source>
        <dbReference type="SAM" id="MobiDB-lite"/>
    </source>
</evidence>
<feature type="region of interest" description="Disordered" evidence="1">
    <location>
        <begin position="138"/>
        <end position="165"/>
    </location>
</feature>
<dbReference type="AlphaFoldDB" id="A0A1D2A8H6"/>
<feature type="region of interest" description="Disordered" evidence="1">
    <location>
        <begin position="60"/>
        <end position="96"/>
    </location>
</feature>
<dbReference type="EMBL" id="GDKF01003112">
    <property type="protein sequence ID" value="JAT75510.1"/>
    <property type="molecule type" value="Transcribed_RNA"/>
</dbReference>
<reference evidence="2" key="1">
    <citation type="submission" date="2015-08" db="EMBL/GenBank/DDBJ databases">
        <authorList>
            <person name="Babu N.S."/>
            <person name="Beckwith C.J."/>
            <person name="Beseler K.G."/>
            <person name="Brison A."/>
            <person name="Carone J.V."/>
            <person name="Caskin T.P."/>
            <person name="Diamond M."/>
            <person name="Durham M.E."/>
            <person name="Foxe J.M."/>
            <person name="Go M."/>
            <person name="Henderson B.A."/>
            <person name="Jones I.B."/>
            <person name="McGettigan J.A."/>
            <person name="Micheletti S.J."/>
            <person name="Nasrallah M.E."/>
            <person name="Ortiz D."/>
            <person name="Piller C.R."/>
            <person name="Privatt S.R."/>
            <person name="Schneider S.L."/>
            <person name="Sharp S."/>
            <person name="Smith T.C."/>
            <person name="Stanton J.D."/>
            <person name="Ullery H.E."/>
            <person name="Wilson R.J."/>
            <person name="Serrano M.G."/>
            <person name="Buck G."/>
            <person name="Lee V."/>
            <person name="Wang Y."/>
            <person name="Carvalho R."/>
            <person name="Voegtly L."/>
            <person name="Shi R."/>
            <person name="Duckworth R."/>
            <person name="Johnson A."/>
            <person name="Loviza R."/>
            <person name="Walstead R."/>
            <person name="Shah Z."/>
            <person name="Kiflezghi M."/>
            <person name="Wade K."/>
            <person name="Ball S.L."/>
            <person name="Bradley K.W."/>
            <person name="Asai D.J."/>
            <person name="Bowman C.A."/>
            <person name="Russell D.A."/>
            <person name="Pope W.H."/>
            <person name="Jacobs-Sera D."/>
            <person name="Hendrix R.W."/>
            <person name="Hatfull G.F."/>
        </authorList>
    </citation>
    <scope>NUCLEOTIDE SEQUENCE</scope>
</reference>
<evidence type="ECO:0000313" key="2">
    <source>
        <dbReference type="EMBL" id="JAT75510.1"/>
    </source>
</evidence>
<protein>
    <submittedName>
        <fullName evidence="2">Uncharacterized protein</fullName>
    </submittedName>
</protein>
<feature type="region of interest" description="Disordered" evidence="1">
    <location>
        <begin position="268"/>
        <end position="330"/>
    </location>
</feature>